<keyword evidence="1" id="KW-0812">Transmembrane</keyword>
<gene>
    <name evidence="2" type="ORF">ACFQDL_16980</name>
</gene>
<comment type="caution">
    <text evidence="2">The sequence shown here is derived from an EMBL/GenBank/DDBJ whole genome shotgun (WGS) entry which is preliminary data.</text>
</comment>
<keyword evidence="3" id="KW-1185">Reference proteome</keyword>
<sequence>MLYSLAATAVLVLHLLFILFVLAGGLLLLWHRALVLLHLPAVVWAALLELNGWICPLTPLENRLRAAAGQGGYDGGFIEHYLLAVVYPQGLTPEIQQGLGILVLVVNVAVYGRVFLGRKRR</sequence>
<protein>
    <submittedName>
        <fullName evidence="2">DUF2784 domain-containing protein</fullName>
    </submittedName>
</protein>
<organism evidence="2 3">
    <name type="scientific">Marinobacterium aestuariivivens</name>
    <dbReference type="NCBI Taxonomy" id="1698799"/>
    <lineage>
        <taxon>Bacteria</taxon>
        <taxon>Pseudomonadati</taxon>
        <taxon>Pseudomonadota</taxon>
        <taxon>Gammaproteobacteria</taxon>
        <taxon>Oceanospirillales</taxon>
        <taxon>Oceanospirillaceae</taxon>
        <taxon>Marinobacterium</taxon>
    </lineage>
</organism>
<feature type="transmembrane region" description="Helical" evidence="1">
    <location>
        <begin position="35"/>
        <end position="54"/>
    </location>
</feature>
<dbReference type="InterPro" id="IPR021218">
    <property type="entry name" value="DUF2784"/>
</dbReference>
<keyword evidence="1" id="KW-0472">Membrane</keyword>
<evidence type="ECO:0000313" key="2">
    <source>
        <dbReference type="EMBL" id="MFC6671575.1"/>
    </source>
</evidence>
<dbReference type="Proteomes" id="UP001596422">
    <property type="component" value="Unassembled WGS sequence"/>
</dbReference>
<keyword evidence="1" id="KW-1133">Transmembrane helix</keyword>
<evidence type="ECO:0000256" key="1">
    <source>
        <dbReference type="SAM" id="Phobius"/>
    </source>
</evidence>
<dbReference type="RefSeq" id="WP_379910078.1">
    <property type="nucleotide sequence ID" value="NZ_JBHSWE010000001.1"/>
</dbReference>
<dbReference type="Pfam" id="PF10861">
    <property type="entry name" value="DUF2784"/>
    <property type="match status" value="1"/>
</dbReference>
<accession>A0ABW2A293</accession>
<feature type="transmembrane region" description="Helical" evidence="1">
    <location>
        <begin position="95"/>
        <end position="116"/>
    </location>
</feature>
<name>A0ABW2A293_9GAMM</name>
<reference evidence="3" key="1">
    <citation type="journal article" date="2019" name="Int. J. Syst. Evol. Microbiol.">
        <title>The Global Catalogue of Microorganisms (GCM) 10K type strain sequencing project: providing services to taxonomists for standard genome sequencing and annotation.</title>
        <authorList>
            <consortium name="The Broad Institute Genomics Platform"/>
            <consortium name="The Broad Institute Genome Sequencing Center for Infectious Disease"/>
            <person name="Wu L."/>
            <person name="Ma J."/>
        </authorList>
    </citation>
    <scope>NUCLEOTIDE SEQUENCE [LARGE SCALE GENOMIC DNA]</scope>
    <source>
        <strain evidence="3">NBRC 111756</strain>
    </source>
</reference>
<evidence type="ECO:0000313" key="3">
    <source>
        <dbReference type="Proteomes" id="UP001596422"/>
    </source>
</evidence>
<proteinExistence type="predicted"/>
<feature type="transmembrane region" description="Helical" evidence="1">
    <location>
        <begin position="6"/>
        <end position="28"/>
    </location>
</feature>
<dbReference type="EMBL" id="JBHSWE010000001">
    <property type="protein sequence ID" value="MFC6671575.1"/>
    <property type="molecule type" value="Genomic_DNA"/>
</dbReference>